<dbReference type="AlphaFoldDB" id="A0AA38HIR4"/>
<evidence type="ECO:0000313" key="2">
    <source>
        <dbReference type="Proteomes" id="UP001168821"/>
    </source>
</evidence>
<dbReference type="Proteomes" id="UP001168821">
    <property type="component" value="Unassembled WGS sequence"/>
</dbReference>
<gene>
    <name evidence="1" type="ORF">Zmor_004534</name>
</gene>
<comment type="caution">
    <text evidence="1">The sequence shown here is derived from an EMBL/GenBank/DDBJ whole genome shotgun (WGS) entry which is preliminary data.</text>
</comment>
<reference evidence="1" key="1">
    <citation type="journal article" date="2023" name="G3 (Bethesda)">
        <title>Whole genome assemblies of Zophobas morio and Tenebrio molitor.</title>
        <authorList>
            <person name="Kaur S."/>
            <person name="Stinson S.A."/>
            <person name="diCenzo G.C."/>
        </authorList>
    </citation>
    <scope>NUCLEOTIDE SEQUENCE</scope>
    <source>
        <strain evidence="1">QUZm001</strain>
    </source>
</reference>
<protein>
    <submittedName>
        <fullName evidence="1">Uncharacterized protein</fullName>
    </submittedName>
</protein>
<keyword evidence="2" id="KW-1185">Reference proteome</keyword>
<organism evidence="1 2">
    <name type="scientific">Zophobas morio</name>
    <dbReference type="NCBI Taxonomy" id="2755281"/>
    <lineage>
        <taxon>Eukaryota</taxon>
        <taxon>Metazoa</taxon>
        <taxon>Ecdysozoa</taxon>
        <taxon>Arthropoda</taxon>
        <taxon>Hexapoda</taxon>
        <taxon>Insecta</taxon>
        <taxon>Pterygota</taxon>
        <taxon>Neoptera</taxon>
        <taxon>Endopterygota</taxon>
        <taxon>Coleoptera</taxon>
        <taxon>Polyphaga</taxon>
        <taxon>Cucujiformia</taxon>
        <taxon>Tenebrionidae</taxon>
        <taxon>Zophobas</taxon>
    </lineage>
</organism>
<accession>A0AA38HIR4</accession>
<proteinExistence type="predicted"/>
<name>A0AA38HIR4_9CUCU</name>
<feature type="non-terminal residue" evidence="1">
    <location>
        <position position="1"/>
    </location>
</feature>
<dbReference type="EMBL" id="JALNTZ010001992">
    <property type="protein sequence ID" value="KAJ3621766.1"/>
    <property type="molecule type" value="Genomic_DNA"/>
</dbReference>
<sequence length="77" mass="8722">GVPQGAELFYYSHSLQFMREEPERPPHAEYLICGCYDSFLLIQSSSDHKEAHYTTSTGPMKTSSCFGFLRGEVIIDN</sequence>
<evidence type="ECO:0000313" key="1">
    <source>
        <dbReference type="EMBL" id="KAJ3621766.1"/>
    </source>
</evidence>